<dbReference type="Proteomes" id="UP000007148">
    <property type="component" value="Unassembled WGS sequence"/>
</dbReference>
<keyword evidence="7" id="KW-0067">ATP-binding</keyword>
<dbReference type="Pfam" id="PF00271">
    <property type="entry name" value="Helicase_C"/>
    <property type="match status" value="1"/>
</dbReference>
<evidence type="ECO:0000256" key="1">
    <source>
        <dbReference type="ARBA" id="ARBA00004123"/>
    </source>
</evidence>
<feature type="domain" description="Helicase C-terminal" evidence="13">
    <location>
        <begin position="849"/>
        <end position="1010"/>
    </location>
</feature>
<protein>
    <recommendedName>
        <fullName evidence="3">DNA helicase</fullName>
        <ecNumber evidence="3">3.6.4.12</ecNumber>
    </recommendedName>
</protein>
<dbReference type="CDD" id="cd18793">
    <property type="entry name" value="SF2_C_SNF"/>
    <property type="match status" value="1"/>
</dbReference>
<evidence type="ECO:0000256" key="4">
    <source>
        <dbReference type="ARBA" id="ARBA00022741"/>
    </source>
</evidence>
<feature type="compositionally biased region" description="Polar residues" evidence="11">
    <location>
        <begin position="1"/>
        <end position="19"/>
    </location>
</feature>
<dbReference type="GO" id="GO:0003678">
    <property type="term" value="F:DNA helicase activity"/>
    <property type="evidence" value="ECO:0007669"/>
    <property type="project" value="UniProtKB-EC"/>
</dbReference>
<dbReference type="InterPro" id="IPR001650">
    <property type="entry name" value="Helicase_C-like"/>
</dbReference>
<feature type="region of interest" description="Disordered" evidence="11">
    <location>
        <begin position="250"/>
        <end position="308"/>
    </location>
</feature>
<comment type="similarity">
    <text evidence="2">Belongs to the SNF2/RAD54 helicase family.</text>
</comment>
<dbReference type="AlphaFoldDB" id="G4TTU3"/>
<dbReference type="STRING" id="1109443.G4TTU3"/>
<evidence type="ECO:0000256" key="11">
    <source>
        <dbReference type="SAM" id="MobiDB-lite"/>
    </source>
</evidence>
<dbReference type="GO" id="GO:0005634">
    <property type="term" value="C:nucleus"/>
    <property type="evidence" value="ECO:0007669"/>
    <property type="project" value="UniProtKB-SubCell"/>
</dbReference>
<gene>
    <name evidence="14" type="ORF">PIIN_08694</name>
</gene>
<comment type="subcellular location">
    <subcellularLocation>
        <location evidence="1">Nucleus</location>
    </subcellularLocation>
</comment>
<evidence type="ECO:0000256" key="2">
    <source>
        <dbReference type="ARBA" id="ARBA00007025"/>
    </source>
</evidence>
<dbReference type="Pfam" id="PF00176">
    <property type="entry name" value="SNF2-rel_dom"/>
    <property type="match status" value="1"/>
</dbReference>
<dbReference type="EMBL" id="CAFZ01000348">
    <property type="protein sequence ID" value="CCA74736.1"/>
    <property type="molecule type" value="Genomic_DNA"/>
</dbReference>
<feature type="domain" description="Helicase ATP-binding" evidence="12">
    <location>
        <begin position="478"/>
        <end position="646"/>
    </location>
</feature>
<dbReference type="SUPFAM" id="SSF52540">
    <property type="entry name" value="P-loop containing nucleoside triphosphate hydrolases"/>
    <property type="match status" value="2"/>
</dbReference>
<dbReference type="InterPro" id="IPR000330">
    <property type="entry name" value="SNF2_N"/>
</dbReference>
<dbReference type="InParanoid" id="G4TTU3"/>
<keyword evidence="8" id="KW-0156">Chromatin regulator</keyword>
<keyword evidence="4" id="KW-0547">Nucleotide-binding</keyword>
<evidence type="ECO:0000256" key="6">
    <source>
        <dbReference type="ARBA" id="ARBA00022806"/>
    </source>
</evidence>
<dbReference type="PROSITE" id="PS51194">
    <property type="entry name" value="HELICASE_CTER"/>
    <property type="match status" value="1"/>
</dbReference>
<keyword evidence="9" id="KW-0238">DNA-binding</keyword>
<dbReference type="GO" id="GO:0016787">
    <property type="term" value="F:hydrolase activity"/>
    <property type="evidence" value="ECO:0007669"/>
    <property type="project" value="UniProtKB-KW"/>
</dbReference>
<dbReference type="GO" id="GO:0005524">
    <property type="term" value="F:ATP binding"/>
    <property type="evidence" value="ECO:0007669"/>
    <property type="project" value="UniProtKB-KW"/>
</dbReference>
<dbReference type="FunFam" id="3.40.50.10810:FF:000014">
    <property type="entry name" value="SWI/SNF-related matrix-associated actin-dependent regulator of chromatin subfamily A containing DEAD/H box 1"/>
    <property type="match status" value="1"/>
</dbReference>
<dbReference type="PROSITE" id="PS51192">
    <property type="entry name" value="HELICASE_ATP_BIND_1"/>
    <property type="match status" value="1"/>
</dbReference>
<evidence type="ECO:0000256" key="10">
    <source>
        <dbReference type="ARBA" id="ARBA00023242"/>
    </source>
</evidence>
<accession>G4TTU3</accession>
<dbReference type="GO" id="GO:0003677">
    <property type="term" value="F:DNA binding"/>
    <property type="evidence" value="ECO:0007669"/>
    <property type="project" value="UniProtKB-KW"/>
</dbReference>
<dbReference type="SMART" id="SM00487">
    <property type="entry name" value="DEXDc"/>
    <property type="match status" value="1"/>
</dbReference>
<dbReference type="FunCoup" id="G4TTU3">
    <property type="interactions" value="892"/>
</dbReference>
<dbReference type="OrthoDB" id="5857104at2759"/>
<proteinExistence type="inferred from homology"/>
<dbReference type="InterPro" id="IPR049730">
    <property type="entry name" value="SNF2/RAD54-like_C"/>
</dbReference>
<feature type="region of interest" description="Disordered" evidence="11">
    <location>
        <begin position="1060"/>
        <end position="1105"/>
    </location>
</feature>
<name>G4TTU3_SERID</name>
<dbReference type="GO" id="GO:0005694">
    <property type="term" value="C:chromosome"/>
    <property type="evidence" value="ECO:0007669"/>
    <property type="project" value="UniProtKB-ARBA"/>
</dbReference>
<evidence type="ECO:0000313" key="14">
    <source>
        <dbReference type="EMBL" id="CCA74736.1"/>
    </source>
</evidence>
<dbReference type="eggNOG" id="KOG0389">
    <property type="taxonomic scope" value="Eukaryota"/>
</dbReference>
<keyword evidence="15" id="KW-1185">Reference proteome</keyword>
<keyword evidence="6" id="KW-0347">Helicase</keyword>
<evidence type="ECO:0000256" key="5">
    <source>
        <dbReference type="ARBA" id="ARBA00022801"/>
    </source>
</evidence>
<dbReference type="Gene3D" id="3.40.50.10810">
    <property type="entry name" value="Tandem AAA-ATPase domain"/>
    <property type="match status" value="1"/>
</dbReference>
<reference evidence="14 15" key="1">
    <citation type="journal article" date="2011" name="PLoS Pathog.">
        <title>Endophytic Life Strategies Decoded by Genome and Transcriptome Analyses of the Mutualistic Root Symbiont Piriformospora indica.</title>
        <authorList>
            <person name="Zuccaro A."/>
            <person name="Lahrmann U."/>
            <person name="Guldener U."/>
            <person name="Langen G."/>
            <person name="Pfiffi S."/>
            <person name="Biedenkopf D."/>
            <person name="Wong P."/>
            <person name="Samans B."/>
            <person name="Grimm C."/>
            <person name="Basiewicz M."/>
            <person name="Murat C."/>
            <person name="Martin F."/>
            <person name="Kogel K.H."/>
        </authorList>
    </citation>
    <scope>NUCLEOTIDE SEQUENCE [LARGE SCALE GENOMIC DNA]</scope>
    <source>
        <strain evidence="14 15">DSM 11827</strain>
    </source>
</reference>
<dbReference type="OMA" id="KMERIEW"/>
<evidence type="ECO:0000313" key="15">
    <source>
        <dbReference type="Proteomes" id="UP000007148"/>
    </source>
</evidence>
<keyword evidence="5" id="KW-0378">Hydrolase</keyword>
<dbReference type="PANTHER" id="PTHR10799">
    <property type="entry name" value="SNF2/RAD54 HELICASE FAMILY"/>
    <property type="match status" value="1"/>
</dbReference>
<evidence type="ECO:0000259" key="13">
    <source>
        <dbReference type="PROSITE" id="PS51194"/>
    </source>
</evidence>
<dbReference type="EC" id="3.6.4.12" evidence="3"/>
<organism evidence="14 15">
    <name type="scientific">Serendipita indica (strain DSM 11827)</name>
    <name type="common">Root endophyte fungus</name>
    <name type="synonym">Piriformospora indica</name>
    <dbReference type="NCBI Taxonomy" id="1109443"/>
    <lineage>
        <taxon>Eukaryota</taxon>
        <taxon>Fungi</taxon>
        <taxon>Dikarya</taxon>
        <taxon>Basidiomycota</taxon>
        <taxon>Agaricomycotina</taxon>
        <taxon>Agaricomycetes</taxon>
        <taxon>Sebacinales</taxon>
        <taxon>Serendipitaceae</taxon>
        <taxon>Serendipita</taxon>
    </lineage>
</organism>
<dbReference type="GO" id="GO:0140658">
    <property type="term" value="F:ATP-dependent chromatin remodeler activity"/>
    <property type="evidence" value="ECO:0007669"/>
    <property type="project" value="UniProtKB-ARBA"/>
</dbReference>
<dbReference type="InterPro" id="IPR014001">
    <property type="entry name" value="Helicase_ATP-bd"/>
</dbReference>
<dbReference type="Gene3D" id="3.40.50.300">
    <property type="entry name" value="P-loop containing nucleotide triphosphate hydrolases"/>
    <property type="match status" value="2"/>
</dbReference>
<dbReference type="InterPro" id="IPR038718">
    <property type="entry name" value="SNF2-like_sf"/>
</dbReference>
<sequence>MSWNMQDNAQGASRPQNNGILRPGMPGIAHDPTIPPLRLNLGPPPTQSRYFAPKPTVIAPNSSPDRPPVSNAPYVPHQSHFAQPTLGSAAFTQRRNGFNQDPFAPSTMSHAPYRPNQPGFEPPRKKQNTGRPPGSVVFVPNSPDDSPNMRRVQGGNMMSPLTEEDSPGPNRLRKGRPADYIQPLGSPSPSPTLLLSTLQNAHPGVHHEVLRQAAARTNNYQEASFFIKEWEMQQRAVSISIAEAQEKERREKELAKQRKNKSAIYAHRNTVPGIEAPAPRSKRAHDDSDSEGDDFRGDGFDSDASDGDNVHDAELEAACAAEALEYFNTADAEGLVMMIACTPEQAETIIRMRPFLSVEDIDGKMVRRTGVSSKLFENYKDLLKGYRAVDAVLQRCERYGQDLDQVQAVWQKFANDRPKSIKKEDDVYLVDDGPVEPSAVKTPEETKIMAEYIWDAPQSLAPDVTLKDYQMLGVNWLNLLYSRNLSCILADEMGLGKTIQVIAFLTYLKSRGLQDKVLIVVPASTLENWIREFSRFSPSMRIVSYYGTINERSTLRRELLESQDTWDVMVTTYNFAQGGGNDSKFFKKVPWAVCVYDEGHVLKNYQSQRYHALTKIRAKWRLLLTGTPLQNNLQELLSLMNFILPKLFTDVAESFRAIFRVKPSAQAGLLAHDRVSRAKQMMTPFVLRRRKDQVLRELPKKMERIEWCEMTPLQKEIYDQSLQRSRRVFMEQEEVEDELALAEAAGQKNRPKKKKQLKAQQQDLSSNVLMDLRKATSHPMLFRRLYTDEQLKTLAKECLQEPEFMNSKYNLVLEDMSVMTDAEIHHFCKRYKSVRKYALDESKFLEAGKLDVLLRLLEQYTAEGRRVLIFSQFTQILDILKSVLNHKGYRYLVLTGSTAVDERQGLVDEFNDDQDIKVFLLSTKAGGMGINLTAASVVITYDQDFNPHNDLQAADRAYRIGQQRDVDVIKLITRGTIEEDILQLALTKLQLDEAIAGDEEASKQTENEVKKSLMERLRKHLDDTSGGTPGESTSKTEETKPSLTEVDVLKALPAALLAATRSEAASPASSLLRAEETPPATQSPTPLPTPSEKAEPESDVIMIDD</sequence>
<keyword evidence="10" id="KW-0539">Nucleus</keyword>
<dbReference type="InterPro" id="IPR027417">
    <property type="entry name" value="P-loop_NTPase"/>
</dbReference>
<feature type="region of interest" description="Disordered" evidence="11">
    <location>
        <begin position="1019"/>
        <end position="1045"/>
    </location>
</feature>
<dbReference type="HOGENOM" id="CLU_000315_16_1_1"/>
<evidence type="ECO:0000256" key="9">
    <source>
        <dbReference type="ARBA" id="ARBA00023125"/>
    </source>
</evidence>
<feature type="region of interest" description="Disordered" evidence="11">
    <location>
        <begin position="1"/>
        <end position="72"/>
    </location>
</feature>
<feature type="region of interest" description="Disordered" evidence="11">
    <location>
        <begin position="95"/>
        <end position="191"/>
    </location>
</feature>
<evidence type="ECO:0000256" key="3">
    <source>
        <dbReference type="ARBA" id="ARBA00012551"/>
    </source>
</evidence>
<evidence type="ECO:0000256" key="7">
    <source>
        <dbReference type="ARBA" id="ARBA00022840"/>
    </source>
</evidence>
<evidence type="ECO:0000256" key="8">
    <source>
        <dbReference type="ARBA" id="ARBA00022853"/>
    </source>
</evidence>
<dbReference type="SMART" id="SM00490">
    <property type="entry name" value="HELICc"/>
    <property type="match status" value="1"/>
</dbReference>
<comment type="caution">
    <text evidence="14">The sequence shown here is derived from an EMBL/GenBank/DDBJ whole genome shotgun (WGS) entry which is preliminary data.</text>
</comment>
<evidence type="ECO:0000259" key="12">
    <source>
        <dbReference type="PROSITE" id="PS51192"/>
    </source>
</evidence>